<accession>A0A1Q5TFX9</accession>
<evidence type="ECO:0000313" key="2">
    <source>
        <dbReference type="Proteomes" id="UP000186955"/>
    </source>
</evidence>
<reference evidence="1 2" key="1">
    <citation type="submission" date="2016-10" db="EMBL/GenBank/DDBJ databases">
        <title>Genome sequence of the ascomycete fungus Penicillium subrubescens.</title>
        <authorList>
            <person name="De Vries R.P."/>
            <person name="Peng M."/>
            <person name="Dilokpimol A."/>
            <person name="Hilden K."/>
            <person name="Makela M.R."/>
            <person name="Grigoriev I."/>
            <person name="Riley R."/>
            <person name="Granchi Z."/>
        </authorList>
    </citation>
    <scope>NUCLEOTIDE SEQUENCE [LARGE SCALE GENOMIC DNA]</scope>
    <source>
        <strain evidence="1 2">CBS 132785</strain>
    </source>
</reference>
<gene>
    <name evidence="1" type="ORF">PENSUB_8506</name>
</gene>
<comment type="caution">
    <text evidence="1">The sequence shown here is derived from an EMBL/GenBank/DDBJ whole genome shotgun (WGS) entry which is preliminary data.</text>
</comment>
<dbReference type="EMBL" id="MNBE01000664">
    <property type="protein sequence ID" value="OKO99120.1"/>
    <property type="molecule type" value="Genomic_DNA"/>
</dbReference>
<sequence>MDGLLIMHTFPPELSHGRQFMCTVRGILYAFVEDGNPRKYMIATSKAMPGTSNGYIWHD</sequence>
<dbReference type="Proteomes" id="UP000186955">
    <property type="component" value="Unassembled WGS sequence"/>
</dbReference>
<organism evidence="1 2">
    <name type="scientific">Penicillium subrubescens</name>
    <dbReference type="NCBI Taxonomy" id="1316194"/>
    <lineage>
        <taxon>Eukaryota</taxon>
        <taxon>Fungi</taxon>
        <taxon>Dikarya</taxon>
        <taxon>Ascomycota</taxon>
        <taxon>Pezizomycotina</taxon>
        <taxon>Eurotiomycetes</taxon>
        <taxon>Eurotiomycetidae</taxon>
        <taxon>Eurotiales</taxon>
        <taxon>Aspergillaceae</taxon>
        <taxon>Penicillium</taxon>
    </lineage>
</organism>
<proteinExistence type="predicted"/>
<name>A0A1Q5TFX9_9EURO</name>
<evidence type="ECO:0000313" key="1">
    <source>
        <dbReference type="EMBL" id="OKO99120.1"/>
    </source>
</evidence>
<dbReference type="AlphaFoldDB" id="A0A1Q5TFX9"/>
<keyword evidence="2" id="KW-1185">Reference proteome</keyword>
<protein>
    <submittedName>
        <fullName evidence="1">Uncharacterized protein</fullName>
    </submittedName>
</protein>